<accession>A0A073K024</accession>
<dbReference type="Proteomes" id="UP000027822">
    <property type="component" value="Unassembled WGS sequence"/>
</dbReference>
<dbReference type="PRINTS" id="PR00111">
    <property type="entry name" value="ABHYDROLASE"/>
</dbReference>
<dbReference type="PANTHER" id="PTHR43433">
    <property type="entry name" value="HYDROLASE, ALPHA/BETA FOLD FAMILY PROTEIN"/>
    <property type="match status" value="1"/>
</dbReference>
<dbReference type="GO" id="GO:0016740">
    <property type="term" value="F:transferase activity"/>
    <property type="evidence" value="ECO:0007669"/>
    <property type="project" value="UniProtKB-KW"/>
</dbReference>
<evidence type="ECO:0000313" key="2">
    <source>
        <dbReference type="EMBL" id="KEK19840.1"/>
    </source>
</evidence>
<feature type="domain" description="AB hydrolase-1" evidence="1">
    <location>
        <begin position="24"/>
        <end position="268"/>
    </location>
</feature>
<gene>
    <name evidence="2" type="ORF">BAMA_18865</name>
</gene>
<dbReference type="InterPro" id="IPR029058">
    <property type="entry name" value="AB_hydrolase_fold"/>
</dbReference>
<dbReference type="InterPro" id="IPR000073">
    <property type="entry name" value="AB_hydrolase_1"/>
</dbReference>
<dbReference type="OrthoDB" id="9805423at2"/>
<dbReference type="Pfam" id="PF00561">
    <property type="entry name" value="Abhydrolase_1"/>
    <property type="match status" value="1"/>
</dbReference>
<dbReference type="InterPro" id="IPR050471">
    <property type="entry name" value="AB_hydrolase"/>
</dbReference>
<comment type="caution">
    <text evidence="2">The sequence shown here is derived from an EMBL/GenBank/DDBJ whole genome shotgun (WGS) entry which is preliminary data.</text>
</comment>
<dbReference type="eggNOG" id="COG2267">
    <property type="taxonomic scope" value="Bacteria"/>
</dbReference>
<dbReference type="STRING" id="574376.BAMA_18865"/>
<name>A0A073K024_9BACI</name>
<dbReference type="AlphaFoldDB" id="A0A073K024"/>
<dbReference type="GO" id="GO:0004806">
    <property type="term" value="F:triacylglycerol lipase activity"/>
    <property type="evidence" value="ECO:0007669"/>
    <property type="project" value="TreeGrafter"/>
</dbReference>
<evidence type="ECO:0000259" key="1">
    <source>
        <dbReference type="Pfam" id="PF00561"/>
    </source>
</evidence>
<dbReference type="SUPFAM" id="SSF53474">
    <property type="entry name" value="alpha/beta-Hydrolases"/>
    <property type="match status" value="1"/>
</dbReference>
<dbReference type="EMBL" id="JOTN01000005">
    <property type="protein sequence ID" value="KEK19840.1"/>
    <property type="molecule type" value="Genomic_DNA"/>
</dbReference>
<dbReference type="PANTHER" id="PTHR43433:SF5">
    <property type="entry name" value="AB HYDROLASE-1 DOMAIN-CONTAINING PROTEIN"/>
    <property type="match status" value="1"/>
</dbReference>
<evidence type="ECO:0000313" key="3">
    <source>
        <dbReference type="Proteomes" id="UP000027822"/>
    </source>
</evidence>
<protein>
    <submittedName>
        <fullName evidence="2">Acetyltransferase</fullName>
    </submittedName>
</protein>
<proteinExistence type="predicted"/>
<dbReference type="RefSeq" id="WP_034637953.1">
    <property type="nucleotide sequence ID" value="NZ_CBCSJC010000010.1"/>
</dbReference>
<keyword evidence="3" id="KW-1185">Reference proteome</keyword>
<sequence>MTEKIFEINGINICTESFGDSTQPAVLLINGAMNSMVYWDEEFCQRLADGGRYVIRFDNRDVGRSTTYEPGTSNYTVIDMANDAIGVLDAYNIDRVHIVGMSLGGMIAQVVAFNNPHKVLSMTAISSSLFGSDDNDRGLPEIDESLFAYHAKGATLDWSDEESVINYLVEGSKMLCGSNHTFDEKRARKLTTQDFKRANSLLSMFNHAMLTGDEYYEDKIKEINAPALVIHGTDDIILPYEHGVALSKELPNASLLTLEGTGHEIHFDDWDKIIHAILKHTSSVRTL</sequence>
<dbReference type="Gene3D" id="3.40.50.1820">
    <property type="entry name" value="alpha/beta hydrolase"/>
    <property type="match status" value="1"/>
</dbReference>
<keyword evidence="2" id="KW-0808">Transferase</keyword>
<reference evidence="2 3" key="1">
    <citation type="submission" date="2014-06" db="EMBL/GenBank/DDBJ databases">
        <title>Draft genome sequence of Bacillus manliponensis JCM 15802 (MCCC 1A00708).</title>
        <authorList>
            <person name="Lai Q."/>
            <person name="Liu Y."/>
            <person name="Shao Z."/>
        </authorList>
    </citation>
    <scope>NUCLEOTIDE SEQUENCE [LARGE SCALE GENOMIC DNA]</scope>
    <source>
        <strain evidence="2 3">JCM 15802</strain>
    </source>
</reference>
<organism evidence="2 3">
    <name type="scientific">Bacillus manliponensis</name>
    <dbReference type="NCBI Taxonomy" id="574376"/>
    <lineage>
        <taxon>Bacteria</taxon>
        <taxon>Bacillati</taxon>
        <taxon>Bacillota</taxon>
        <taxon>Bacilli</taxon>
        <taxon>Bacillales</taxon>
        <taxon>Bacillaceae</taxon>
        <taxon>Bacillus</taxon>
        <taxon>Bacillus cereus group</taxon>
    </lineage>
</organism>
<dbReference type="GO" id="GO:0046503">
    <property type="term" value="P:glycerolipid catabolic process"/>
    <property type="evidence" value="ECO:0007669"/>
    <property type="project" value="TreeGrafter"/>
</dbReference>